<organism evidence="2">
    <name type="scientific">Arundo donax</name>
    <name type="common">Giant reed</name>
    <name type="synonym">Donax arundinaceus</name>
    <dbReference type="NCBI Taxonomy" id="35708"/>
    <lineage>
        <taxon>Eukaryota</taxon>
        <taxon>Viridiplantae</taxon>
        <taxon>Streptophyta</taxon>
        <taxon>Embryophyta</taxon>
        <taxon>Tracheophyta</taxon>
        <taxon>Spermatophyta</taxon>
        <taxon>Magnoliopsida</taxon>
        <taxon>Liliopsida</taxon>
        <taxon>Poales</taxon>
        <taxon>Poaceae</taxon>
        <taxon>PACMAD clade</taxon>
        <taxon>Arundinoideae</taxon>
        <taxon>Arundineae</taxon>
        <taxon>Arundo</taxon>
    </lineage>
</organism>
<accession>A0A0A9FEA3</accession>
<protein>
    <submittedName>
        <fullName evidence="2">Uncharacterized protein</fullName>
    </submittedName>
</protein>
<dbReference type="EMBL" id="GBRH01188347">
    <property type="protein sequence ID" value="JAE09549.1"/>
    <property type="molecule type" value="Transcribed_RNA"/>
</dbReference>
<sequence>MTTSNTAQQEPPLLSKTGNARDPRTSWLIA</sequence>
<reference evidence="2" key="1">
    <citation type="submission" date="2014-09" db="EMBL/GenBank/DDBJ databases">
        <authorList>
            <person name="Magalhaes I.L.F."/>
            <person name="Oliveira U."/>
            <person name="Santos F.R."/>
            <person name="Vidigal T.H.D.A."/>
            <person name="Brescovit A.D."/>
            <person name="Santos A.J."/>
        </authorList>
    </citation>
    <scope>NUCLEOTIDE SEQUENCE</scope>
    <source>
        <tissue evidence="2">Shoot tissue taken approximately 20 cm above the soil surface</tissue>
    </source>
</reference>
<dbReference type="AlphaFoldDB" id="A0A0A9FEA3"/>
<name>A0A0A9FEA3_ARUDO</name>
<feature type="region of interest" description="Disordered" evidence="1">
    <location>
        <begin position="1"/>
        <end position="30"/>
    </location>
</feature>
<reference evidence="2" key="2">
    <citation type="journal article" date="2015" name="Data Brief">
        <title>Shoot transcriptome of the giant reed, Arundo donax.</title>
        <authorList>
            <person name="Barrero R.A."/>
            <person name="Guerrero F.D."/>
            <person name="Moolhuijzen P."/>
            <person name="Goolsby J.A."/>
            <person name="Tidwell J."/>
            <person name="Bellgard S.E."/>
            <person name="Bellgard M.I."/>
        </authorList>
    </citation>
    <scope>NUCLEOTIDE SEQUENCE</scope>
    <source>
        <tissue evidence="2">Shoot tissue taken approximately 20 cm above the soil surface</tissue>
    </source>
</reference>
<proteinExistence type="predicted"/>
<evidence type="ECO:0000256" key="1">
    <source>
        <dbReference type="SAM" id="MobiDB-lite"/>
    </source>
</evidence>
<evidence type="ECO:0000313" key="2">
    <source>
        <dbReference type="EMBL" id="JAE09549.1"/>
    </source>
</evidence>